<organism evidence="9 10">
    <name type="scientific">Novosphingobium taihuense</name>
    <dbReference type="NCBI Taxonomy" id="260085"/>
    <lineage>
        <taxon>Bacteria</taxon>
        <taxon>Pseudomonadati</taxon>
        <taxon>Pseudomonadota</taxon>
        <taxon>Alphaproteobacteria</taxon>
        <taxon>Sphingomonadales</taxon>
        <taxon>Sphingomonadaceae</taxon>
        <taxon>Novosphingobium</taxon>
    </lineage>
</organism>
<dbReference type="InterPro" id="IPR052161">
    <property type="entry name" value="Mycobact_Acyl-CoA_DH"/>
</dbReference>
<name>A0A7W7EVG5_9SPHN</name>
<feature type="domain" description="Acyl-CoA dehydrogenase/oxidase C-terminal" evidence="6">
    <location>
        <begin position="605"/>
        <end position="760"/>
    </location>
</feature>
<dbReference type="InterPro" id="IPR009100">
    <property type="entry name" value="AcylCoA_DH/oxidase_NM_dom_sf"/>
</dbReference>
<dbReference type="GO" id="GO:0005886">
    <property type="term" value="C:plasma membrane"/>
    <property type="evidence" value="ECO:0007669"/>
    <property type="project" value="TreeGrafter"/>
</dbReference>
<protein>
    <submittedName>
        <fullName evidence="9">Alkylation response protein AidB-like acyl-CoA dehydrogenase</fullName>
    </submittedName>
</protein>
<keyword evidence="10" id="KW-1185">Reference proteome</keyword>
<dbReference type="PANTHER" id="PTHR43292">
    <property type="entry name" value="ACYL-COA DEHYDROGENASE"/>
    <property type="match status" value="1"/>
</dbReference>
<dbReference type="InterPro" id="IPR037069">
    <property type="entry name" value="AcylCoA_DH/ox_N_sf"/>
</dbReference>
<dbReference type="SUPFAM" id="SSF47203">
    <property type="entry name" value="Acyl-CoA dehydrogenase C-terminal domain-like"/>
    <property type="match status" value="2"/>
</dbReference>
<evidence type="ECO:0000256" key="4">
    <source>
        <dbReference type="ARBA" id="ARBA00022827"/>
    </source>
</evidence>
<accession>A0A7W7EVG5</accession>
<dbReference type="EMBL" id="JACHOA010000008">
    <property type="protein sequence ID" value="MBB4615437.1"/>
    <property type="molecule type" value="Genomic_DNA"/>
</dbReference>
<evidence type="ECO:0000259" key="7">
    <source>
        <dbReference type="Pfam" id="PF02770"/>
    </source>
</evidence>
<dbReference type="Gene3D" id="1.20.140.10">
    <property type="entry name" value="Butyryl-CoA Dehydrogenase, subunit A, domain 3"/>
    <property type="match status" value="2"/>
</dbReference>
<dbReference type="AlphaFoldDB" id="A0A7W7EVG5"/>
<reference evidence="9 10" key="1">
    <citation type="submission" date="2020-08" db="EMBL/GenBank/DDBJ databases">
        <title>Genomic Encyclopedia of Type Strains, Phase IV (KMG-IV): sequencing the most valuable type-strain genomes for metagenomic binning, comparative biology and taxonomic classification.</title>
        <authorList>
            <person name="Goeker M."/>
        </authorList>
    </citation>
    <scope>NUCLEOTIDE SEQUENCE [LARGE SCALE GENOMIC DNA]</scope>
    <source>
        <strain evidence="9 10">DSM 17507</strain>
    </source>
</reference>
<feature type="domain" description="Acyl-CoA dehydrogenase/oxidase N-terminal" evidence="8">
    <location>
        <begin position="379"/>
        <end position="493"/>
    </location>
</feature>
<dbReference type="SUPFAM" id="SSF56645">
    <property type="entry name" value="Acyl-CoA dehydrogenase NM domain-like"/>
    <property type="match status" value="2"/>
</dbReference>
<evidence type="ECO:0000256" key="3">
    <source>
        <dbReference type="ARBA" id="ARBA00022630"/>
    </source>
</evidence>
<evidence type="ECO:0000259" key="8">
    <source>
        <dbReference type="Pfam" id="PF02771"/>
    </source>
</evidence>
<dbReference type="GO" id="GO:0050660">
    <property type="term" value="F:flavin adenine dinucleotide binding"/>
    <property type="evidence" value="ECO:0007669"/>
    <property type="project" value="InterPro"/>
</dbReference>
<evidence type="ECO:0000313" key="10">
    <source>
        <dbReference type="Proteomes" id="UP000538566"/>
    </source>
</evidence>
<keyword evidence="5" id="KW-0560">Oxidoreductase</keyword>
<proteinExistence type="inferred from homology"/>
<dbReference type="OrthoDB" id="9780544at2"/>
<dbReference type="GO" id="GO:0016627">
    <property type="term" value="F:oxidoreductase activity, acting on the CH-CH group of donors"/>
    <property type="evidence" value="ECO:0007669"/>
    <property type="project" value="InterPro"/>
</dbReference>
<keyword evidence="3" id="KW-0285">Flavoprotein</keyword>
<evidence type="ECO:0000256" key="2">
    <source>
        <dbReference type="ARBA" id="ARBA00009347"/>
    </source>
</evidence>
<evidence type="ECO:0000256" key="5">
    <source>
        <dbReference type="ARBA" id="ARBA00023002"/>
    </source>
</evidence>
<dbReference type="Pfam" id="PF02770">
    <property type="entry name" value="Acyl-CoA_dh_M"/>
    <property type="match status" value="1"/>
</dbReference>
<dbReference type="Gene3D" id="2.40.110.10">
    <property type="entry name" value="Butyryl-CoA Dehydrogenase, subunit A, domain 2"/>
    <property type="match status" value="1"/>
</dbReference>
<dbReference type="InterPro" id="IPR009075">
    <property type="entry name" value="AcylCo_DH/oxidase_C"/>
</dbReference>
<dbReference type="FunFam" id="2.40.110.10:FF:000011">
    <property type="entry name" value="Acyl-CoA dehydrogenase FadE34"/>
    <property type="match status" value="1"/>
</dbReference>
<dbReference type="InterPro" id="IPR006091">
    <property type="entry name" value="Acyl-CoA_Oxase/DH_mid-dom"/>
</dbReference>
<evidence type="ECO:0000259" key="6">
    <source>
        <dbReference type="Pfam" id="PF00441"/>
    </source>
</evidence>
<dbReference type="InterPro" id="IPR046373">
    <property type="entry name" value="Acyl-CoA_Oxase/DH_mid-dom_sf"/>
</dbReference>
<dbReference type="Gene3D" id="1.10.540.10">
    <property type="entry name" value="Acyl-CoA dehydrogenase/oxidase, N-terminal domain"/>
    <property type="match status" value="2"/>
</dbReference>
<gene>
    <name evidence="9" type="ORF">GGR37_003733</name>
</gene>
<evidence type="ECO:0000256" key="1">
    <source>
        <dbReference type="ARBA" id="ARBA00001974"/>
    </source>
</evidence>
<dbReference type="Pfam" id="PF02771">
    <property type="entry name" value="Acyl-CoA_dh_N"/>
    <property type="match status" value="2"/>
</dbReference>
<dbReference type="InterPro" id="IPR013786">
    <property type="entry name" value="AcylCoA_DH/ox_N"/>
</dbReference>
<comment type="cofactor">
    <cofactor evidence="1">
        <name>FAD</name>
        <dbReference type="ChEBI" id="CHEBI:57692"/>
    </cofactor>
</comment>
<feature type="domain" description="Acyl-CoA dehydrogenase/oxidase N-terminal" evidence="8">
    <location>
        <begin position="34"/>
        <end position="115"/>
    </location>
</feature>
<evidence type="ECO:0000313" key="9">
    <source>
        <dbReference type="EMBL" id="MBB4615437.1"/>
    </source>
</evidence>
<dbReference type="InterPro" id="IPR036250">
    <property type="entry name" value="AcylCo_DH-like_C"/>
</dbReference>
<dbReference type="PANTHER" id="PTHR43292:SF4">
    <property type="entry name" value="ACYL-COA DEHYDROGENASE FADE34"/>
    <property type="match status" value="1"/>
</dbReference>
<feature type="domain" description="Acyl-CoA oxidase/dehydrogenase middle" evidence="7">
    <location>
        <begin position="500"/>
        <end position="593"/>
    </location>
</feature>
<dbReference type="Pfam" id="PF00441">
    <property type="entry name" value="Acyl-CoA_dh_1"/>
    <property type="match status" value="2"/>
</dbReference>
<dbReference type="RefSeq" id="WP_158637769.1">
    <property type="nucleotide sequence ID" value="NZ_JACHOA010000008.1"/>
</dbReference>
<comment type="similarity">
    <text evidence="2">Belongs to the acyl-CoA dehydrogenase family.</text>
</comment>
<dbReference type="Proteomes" id="UP000538566">
    <property type="component" value="Unassembled WGS sequence"/>
</dbReference>
<keyword evidence="4" id="KW-0274">FAD</keyword>
<sequence length="765" mass="82638">MDETIELGVLAESFAEMLGAEWPREKAIAHSFGTDAPFEEGLWQTMADLGWTALTVPEAHGGLGLGPDAALRLHMAFGSSVAPVPMLGTTLAAALLTSAPDHPQGGALLGGLAEGSVRAAFAATTSAPLVADGEAASGKVNDLLDAPCATHLFLRATRGGATGWLVVPANAAGIAIERFALVDTSRSMGNVMLDGVAIDDASFVAADAAAEAAVTRAAMLAIAGDAQGGGEAVLAATIEYMLGREQFGVSIASFQALKHRVADHHTALAASRELLEKAAALPAADPEALLYAISAKQHATRLTAEVARDCIQLHGGVGFTAEYVPHIYLKRAKVNECLWGTRSATLDSVAELLECIGLETVSAEGTPRAFDILGKVGDEPAFRREIRDWLAATLDPAWRGKWQSARESDLRALIITWLEERRKVGLAAPHWPKEWGGPGLPFAYQIMVYEELCRADAPELDMFTISLFHTPATLFEHGSQAQKDKYLDGIVNGTDMWVQGFSEPGAGSDLASLRTSAVRQGDHYVVNGQKIWSSGGMNARYCLLLARTDPNGKRKHDGISYFIMDMQSPGVEVRPIRQITGEAEFCEIFMDDVRIPVENLIGAEGNGWMIAQSTLSTERGLLIFGAVERLARSFALDGRDAAGSWMQDAQFRREYAQYWAELQTIRLMIRKLLIELEANPDKASPTLPTFIKLTFGPFLQRYSEFLLRAEGMEAMKWEPAIPGTGHSSRLRFQDFLKSYGWTIAGGSNEIMRNIVAERILGMPRG</sequence>
<feature type="domain" description="Acyl-CoA dehydrogenase/oxidase C-terminal" evidence="6">
    <location>
        <begin position="220"/>
        <end position="351"/>
    </location>
</feature>
<comment type="caution">
    <text evidence="9">The sequence shown here is derived from an EMBL/GenBank/DDBJ whole genome shotgun (WGS) entry which is preliminary data.</text>
</comment>